<evidence type="ECO:0008006" key="4">
    <source>
        <dbReference type="Google" id="ProtNLM"/>
    </source>
</evidence>
<reference evidence="2 3" key="1">
    <citation type="submission" date="2022-06" db="EMBL/GenBank/DDBJ databases">
        <title>Genomic Encyclopedia of Archaeal and Bacterial Type Strains, Phase II (KMG-II): from individual species to whole genera.</title>
        <authorList>
            <person name="Goeker M."/>
        </authorList>
    </citation>
    <scope>NUCLEOTIDE SEQUENCE [LARGE SCALE GENOMIC DNA]</scope>
    <source>
        <strain evidence="2 3">DSM 44693</strain>
    </source>
</reference>
<evidence type="ECO:0000313" key="2">
    <source>
        <dbReference type="EMBL" id="MCP2177439.1"/>
    </source>
</evidence>
<keyword evidence="3" id="KW-1185">Reference proteome</keyword>
<organism evidence="2 3">
    <name type="scientific">Williamsia maris</name>
    <dbReference type="NCBI Taxonomy" id="72806"/>
    <lineage>
        <taxon>Bacteria</taxon>
        <taxon>Bacillati</taxon>
        <taxon>Actinomycetota</taxon>
        <taxon>Actinomycetes</taxon>
        <taxon>Mycobacteriales</taxon>
        <taxon>Nocardiaceae</taxon>
        <taxon>Williamsia</taxon>
    </lineage>
</organism>
<dbReference type="EMBL" id="JAMTCJ010000003">
    <property type="protein sequence ID" value="MCP2177439.1"/>
    <property type="molecule type" value="Genomic_DNA"/>
</dbReference>
<gene>
    <name evidence="2" type="ORF">LX13_003267</name>
</gene>
<feature type="region of interest" description="Disordered" evidence="1">
    <location>
        <begin position="19"/>
        <end position="43"/>
    </location>
</feature>
<accession>A0ABT1HGY5</accession>
<comment type="caution">
    <text evidence="2">The sequence shown here is derived from an EMBL/GenBank/DDBJ whole genome shotgun (WGS) entry which is preliminary data.</text>
</comment>
<dbReference type="Proteomes" id="UP001206895">
    <property type="component" value="Unassembled WGS sequence"/>
</dbReference>
<name>A0ABT1HGY5_9NOCA</name>
<proteinExistence type="predicted"/>
<dbReference type="RefSeq" id="WP_253662376.1">
    <property type="nucleotide sequence ID" value="NZ_BAAAJQ010000001.1"/>
</dbReference>
<protein>
    <recommendedName>
        <fullName evidence="4">Asp23/Gls24 family envelope stress response protein</fullName>
    </recommendedName>
</protein>
<evidence type="ECO:0000256" key="1">
    <source>
        <dbReference type="SAM" id="MobiDB-lite"/>
    </source>
</evidence>
<sequence>MTDPIDRIADAVLAVPGVTALGDDPESPSDPIDPGVTGIATDGPTTSVHVRVAATASTRGVAEQVQRATHDITGGRVDVTVEEVR</sequence>
<evidence type="ECO:0000313" key="3">
    <source>
        <dbReference type="Proteomes" id="UP001206895"/>
    </source>
</evidence>